<dbReference type="GO" id="GO:0005524">
    <property type="term" value="F:ATP binding"/>
    <property type="evidence" value="ECO:0007669"/>
    <property type="project" value="UniProtKB-KW"/>
</dbReference>
<dbReference type="GO" id="GO:0019563">
    <property type="term" value="P:glycerol catabolic process"/>
    <property type="evidence" value="ECO:0007669"/>
    <property type="project" value="TreeGrafter"/>
</dbReference>
<dbReference type="GO" id="GO:0004371">
    <property type="term" value="F:glycerone kinase activity"/>
    <property type="evidence" value="ECO:0007669"/>
    <property type="project" value="InterPro"/>
</dbReference>
<accession>Q982K8</accession>
<keyword evidence="4" id="KW-0067">ATP-binding</keyword>
<geneLocation type="plasmid" evidence="6 7">
    <name>pMLa</name>
</geneLocation>
<dbReference type="RefSeq" id="WP_010915912.1">
    <property type="nucleotide sequence ID" value="NC_002679.1"/>
</dbReference>
<dbReference type="GO" id="GO:0005829">
    <property type="term" value="C:cytosol"/>
    <property type="evidence" value="ECO:0007669"/>
    <property type="project" value="TreeGrafter"/>
</dbReference>
<dbReference type="PATRIC" id="fig|266835.9.peg.6870"/>
<keyword evidence="3 6" id="KW-0418">Kinase</keyword>
<dbReference type="FunFam" id="3.40.50.10440:FF:000001">
    <property type="entry name" value="Dihydroxyacetone kinase, DhaK subunit"/>
    <property type="match status" value="1"/>
</dbReference>
<dbReference type="Proteomes" id="UP000000552">
    <property type="component" value="Plasmid pMLa"/>
</dbReference>
<dbReference type="EMBL" id="BA000013">
    <property type="protein sequence ID" value="BAB54448.1"/>
    <property type="molecule type" value="Genomic_DNA"/>
</dbReference>
<protein>
    <submittedName>
        <fullName evidence="6">Putative glycerone kinase</fullName>
    </submittedName>
</protein>
<evidence type="ECO:0000313" key="6">
    <source>
        <dbReference type="EMBL" id="BAB54448.1"/>
    </source>
</evidence>
<sequence>MKKLINSPEKYVDEALAGMSLAHQGAYKISGSNGRVIERAKKKAWGKVGVVSGGGFGHLPLFAGYVGEGLLDACAVGHVFAGPSYDDISEALNAADHGGGVLSVIANYGGDTMVFGMVNDTLIAEGKDCATVIVADDVASADKDRADTRRGVAGIIFAFKVAGAAAERGLSLHEVKAVTEKAMAGCRSIGVALSACTVPQAGEPTFHLEEDAIEMGMGIHGEKGLWRGSLKPADEIAAEMVERLLADLKPAQGSSVAVLVNGLGATPLEELYILYRKVAHLIEAAGLKIAYSLAGEYATSMEMAGASVSVMQVDDELLGLLNAPAQCPLWRA</sequence>
<feature type="domain" description="DhaK" evidence="5">
    <location>
        <begin position="7"/>
        <end position="330"/>
    </location>
</feature>
<dbReference type="PANTHER" id="PTHR28629">
    <property type="entry name" value="TRIOKINASE/FMN CYCLASE"/>
    <property type="match status" value="1"/>
</dbReference>
<evidence type="ECO:0000256" key="2">
    <source>
        <dbReference type="ARBA" id="ARBA00022741"/>
    </source>
</evidence>
<evidence type="ECO:0000256" key="4">
    <source>
        <dbReference type="ARBA" id="ARBA00022840"/>
    </source>
</evidence>
<dbReference type="SUPFAM" id="SSF82549">
    <property type="entry name" value="DAK1/DegV-like"/>
    <property type="match status" value="1"/>
</dbReference>
<dbReference type="Pfam" id="PF02733">
    <property type="entry name" value="Dak1"/>
    <property type="match status" value="1"/>
</dbReference>
<dbReference type="Gene3D" id="3.30.1180.20">
    <property type="entry name" value="Dihydroxyacetone kinase, domain 2"/>
    <property type="match status" value="1"/>
</dbReference>
<dbReference type="Gene3D" id="3.40.50.10440">
    <property type="entry name" value="Dihydroxyacetone kinase, domain 1"/>
    <property type="match status" value="1"/>
</dbReference>
<dbReference type="FunFam" id="3.30.1180.20:FF:000001">
    <property type="entry name" value="Dihydroxyacetone kinase 1"/>
    <property type="match status" value="1"/>
</dbReference>
<dbReference type="PROSITE" id="PS51481">
    <property type="entry name" value="DHAK"/>
    <property type="match status" value="1"/>
</dbReference>
<dbReference type="InterPro" id="IPR004006">
    <property type="entry name" value="DhaK_dom"/>
</dbReference>
<keyword evidence="1" id="KW-0808">Transferase</keyword>
<evidence type="ECO:0000256" key="1">
    <source>
        <dbReference type="ARBA" id="ARBA00022679"/>
    </source>
</evidence>
<gene>
    <name evidence="6" type="ordered locus">mlr9018</name>
</gene>
<proteinExistence type="predicted"/>
<evidence type="ECO:0000313" key="7">
    <source>
        <dbReference type="Proteomes" id="UP000000552"/>
    </source>
</evidence>
<dbReference type="HOGENOM" id="CLU_017054_0_0_5"/>
<dbReference type="PANTHER" id="PTHR28629:SF4">
    <property type="entry name" value="TRIOKINASE_FMN CYCLASE"/>
    <property type="match status" value="1"/>
</dbReference>
<organism evidence="6 7">
    <name type="scientific">Mesorhizobium japonicum (strain LMG 29417 / CECT 9101 / MAFF 303099)</name>
    <name type="common">Mesorhizobium loti (strain MAFF 303099)</name>
    <dbReference type="NCBI Taxonomy" id="266835"/>
    <lineage>
        <taxon>Bacteria</taxon>
        <taxon>Pseudomonadati</taxon>
        <taxon>Pseudomonadota</taxon>
        <taxon>Alphaproteobacteria</taxon>
        <taxon>Hyphomicrobiales</taxon>
        <taxon>Phyllobacteriaceae</taxon>
        <taxon>Mesorhizobium</taxon>
    </lineage>
</organism>
<dbReference type="KEGG" id="mlo:mlr9018"/>
<dbReference type="AlphaFoldDB" id="Q982K8"/>
<evidence type="ECO:0000256" key="3">
    <source>
        <dbReference type="ARBA" id="ARBA00022777"/>
    </source>
</evidence>
<keyword evidence="6" id="KW-0614">Plasmid</keyword>
<evidence type="ECO:0000259" key="5">
    <source>
        <dbReference type="PROSITE" id="PS51481"/>
    </source>
</evidence>
<dbReference type="InterPro" id="IPR050861">
    <property type="entry name" value="Dihydroxyacetone_Kinase"/>
</dbReference>
<keyword evidence="2" id="KW-0547">Nucleotide-binding</keyword>
<name>Q982K8_RHILO</name>
<reference evidence="6 7" key="1">
    <citation type="journal article" date="2000" name="DNA Res.">
        <title>Complete genome structure of the nitrogen-fixing symbiotic bacterium Mesorhizobium loti.</title>
        <authorList>
            <person name="Kaneko T."/>
            <person name="Nakamura Y."/>
            <person name="Sato S."/>
            <person name="Asamizu E."/>
            <person name="Kato T."/>
            <person name="Sasamoto S."/>
            <person name="Watanabe A."/>
            <person name="Idesawa K."/>
            <person name="Ishikawa A."/>
            <person name="Kawashima K."/>
            <person name="Kimura T."/>
            <person name="Kishida Y."/>
            <person name="Kiyokawa C."/>
            <person name="Kohara M."/>
            <person name="Matsumoto M."/>
            <person name="Matsuno A."/>
            <person name="Mochizuki Y."/>
            <person name="Nakayama S."/>
            <person name="Nakazaki N."/>
            <person name="Shimpo S."/>
            <person name="Sugimoto M."/>
            <person name="Takeuchi C."/>
            <person name="Yamada M."/>
            <person name="Tabata S."/>
        </authorList>
    </citation>
    <scope>NUCLEOTIDE SEQUENCE [LARGE SCALE GENOMIC DNA]</scope>
    <source>
        <strain evidence="7">LMG 29417 / CECT 9101 / MAFF 303099</strain>
        <plasmid evidence="6 7">pMLa</plasmid>
    </source>
</reference>